<keyword evidence="2" id="KW-0732">Signal</keyword>
<proteinExistence type="predicted"/>
<sequence length="545" mass="57793">MLPLYIFTILLLCVQSRTSHAQDTFPFPPDPDTCQQAYLTIMESFGFITMVAEEELGENTDAIADRLEYLIDNIQDFEESSMRWGTQDLTINYPVDDPDVEVSNDIFGYTTTSTNFAFFAQAYFTAPSSGEYTFALTDLSENSGALLYVSGVDWGFCCEMLNQNLQPDLDDEDDVSNYLPPPIYYVPSDSAHNSPIITDVSSSEEPIITEPSSSDDPGITEYPSSSEPIITDVTSSEEPIVTDITSSDEPIITDITSSDEPIITDVSSSEEPIVTDITSSDGPIVTDVTSSDVPNVTYVTSSEEPIITDVTSSNGPIVTGVTSSDEPIITGITSSDDASTTDEIKDSDPTDATAQPTLTTSTITVTEPGGNVYTTVTVCTVTDAHTDTHTVTAECTSEACVHTTEGVIPPVTTKTNPVTNARPTDITATFMGTTTIYSGGFGIPHLSGAVSTKLGEETQNTVDHATKPANNAEYTTKPTVVAQNTAEGTVIAAGTVGTAGSTTRVTTQLAPTASLYHPDDVNAAVRANVGPLLSAAGLLLLPLLL</sequence>
<dbReference type="AlphaFoldDB" id="A0AAV5RVN9"/>
<comment type="caution">
    <text evidence="3">The sequence shown here is derived from an EMBL/GenBank/DDBJ whole genome shotgun (WGS) entry which is preliminary data.</text>
</comment>
<dbReference type="EMBL" id="BTGD01000005">
    <property type="protein sequence ID" value="GMM55221.1"/>
    <property type="molecule type" value="Genomic_DNA"/>
</dbReference>
<accession>A0AAV5RVN9</accession>
<feature type="region of interest" description="Disordered" evidence="1">
    <location>
        <begin position="201"/>
        <end position="229"/>
    </location>
</feature>
<evidence type="ECO:0000256" key="2">
    <source>
        <dbReference type="SAM" id="SignalP"/>
    </source>
</evidence>
<feature type="region of interest" description="Disordered" evidence="1">
    <location>
        <begin position="317"/>
        <end position="355"/>
    </location>
</feature>
<organism evidence="3 4">
    <name type="scientific">Maudiozyma humilis</name>
    <name type="common">Sour dough yeast</name>
    <name type="synonym">Kazachstania humilis</name>
    <dbReference type="NCBI Taxonomy" id="51915"/>
    <lineage>
        <taxon>Eukaryota</taxon>
        <taxon>Fungi</taxon>
        <taxon>Dikarya</taxon>
        <taxon>Ascomycota</taxon>
        <taxon>Saccharomycotina</taxon>
        <taxon>Saccharomycetes</taxon>
        <taxon>Saccharomycetales</taxon>
        <taxon>Saccharomycetaceae</taxon>
        <taxon>Maudiozyma</taxon>
    </lineage>
</organism>
<evidence type="ECO:0000313" key="3">
    <source>
        <dbReference type="EMBL" id="GMM55221.1"/>
    </source>
</evidence>
<feature type="signal peptide" evidence="2">
    <location>
        <begin position="1"/>
        <end position="21"/>
    </location>
</feature>
<name>A0AAV5RVN9_MAUHU</name>
<dbReference type="Proteomes" id="UP001377567">
    <property type="component" value="Unassembled WGS sequence"/>
</dbReference>
<dbReference type="Gene3D" id="2.60.120.1560">
    <property type="match status" value="1"/>
</dbReference>
<protein>
    <recommendedName>
        <fullName evidence="5">PA14 domain-containing protein</fullName>
    </recommendedName>
</protein>
<feature type="compositionally biased region" description="Low complexity" evidence="1">
    <location>
        <begin position="201"/>
        <end position="214"/>
    </location>
</feature>
<feature type="chain" id="PRO_5043786616" description="PA14 domain-containing protein" evidence="2">
    <location>
        <begin position="22"/>
        <end position="545"/>
    </location>
</feature>
<reference evidence="3 4" key="1">
    <citation type="journal article" date="2023" name="Elife">
        <title>Identification of key yeast species and microbe-microbe interactions impacting larval growth of Drosophila in the wild.</title>
        <authorList>
            <person name="Mure A."/>
            <person name="Sugiura Y."/>
            <person name="Maeda R."/>
            <person name="Honda K."/>
            <person name="Sakurai N."/>
            <person name="Takahashi Y."/>
            <person name="Watada M."/>
            <person name="Katoh T."/>
            <person name="Gotoh A."/>
            <person name="Gotoh Y."/>
            <person name="Taniguchi I."/>
            <person name="Nakamura K."/>
            <person name="Hayashi T."/>
            <person name="Katayama T."/>
            <person name="Uemura T."/>
            <person name="Hattori Y."/>
        </authorList>
    </citation>
    <scope>NUCLEOTIDE SEQUENCE [LARGE SCALE GENOMIC DNA]</scope>
    <source>
        <strain evidence="3 4">KH-74</strain>
    </source>
</reference>
<gene>
    <name evidence="3" type="ORF">DAKH74_018370</name>
</gene>
<keyword evidence="4" id="KW-1185">Reference proteome</keyword>
<feature type="compositionally biased region" description="Polar residues" evidence="1">
    <location>
        <begin position="317"/>
        <end position="338"/>
    </location>
</feature>
<evidence type="ECO:0000313" key="4">
    <source>
        <dbReference type="Proteomes" id="UP001377567"/>
    </source>
</evidence>
<evidence type="ECO:0008006" key="5">
    <source>
        <dbReference type="Google" id="ProtNLM"/>
    </source>
</evidence>
<evidence type="ECO:0000256" key="1">
    <source>
        <dbReference type="SAM" id="MobiDB-lite"/>
    </source>
</evidence>